<feature type="region of interest" description="Disordered" evidence="1">
    <location>
        <begin position="1"/>
        <end position="27"/>
    </location>
</feature>
<proteinExistence type="predicted"/>
<sequence length="82" mass="8733">PKPYTTESGLEGSLITAHSEDTPQKGKCASDGKATTFAFKNGAGDFVTWNIYGAKGVKDELAEDTIQKILSTVRLTKEDPVG</sequence>
<reference evidence="3 4" key="1">
    <citation type="submission" date="2020-01" db="EMBL/GenBank/DDBJ databases">
        <title>Insect and environment-associated Actinomycetes.</title>
        <authorList>
            <person name="Currrie C."/>
            <person name="Chevrette M."/>
            <person name="Carlson C."/>
            <person name="Stubbendieck R."/>
            <person name="Wendt-Pienkowski E."/>
        </authorList>
    </citation>
    <scope>NUCLEOTIDE SEQUENCE [LARGE SCALE GENOMIC DNA]</scope>
    <source>
        <strain evidence="3 4">SID14438</strain>
    </source>
</reference>
<feature type="domain" description="DUF8017" evidence="2">
    <location>
        <begin position="1"/>
        <end position="77"/>
    </location>
</feature>
<dbReference type="AlphaFoldDB" id="A0A6N9VJX1"/>
<dbReference type="Proteomes" id="UP000471648">
    <property type="component" value="Unassembled WGS sequence"/>
</dbReference>
<evidence type="ECO:0000259" key="2">
    <source>
        <dbReference type="Pfam" id="PF26056"/>
    </source>
</evidence>
<dbReference type="EMBL" id="JAAGME010001563">
    <property type="protein sequence ID" value="NEB72637.1"/>
    <property type="molecule type" value="Genomic_DNA"/>
</dbReference>
<evidence type="ECO:0000313" key="4">
    <source>
        <dbReference type="Proteomes" id="UP000471648"/>
    </source>
</evidence>
<dbReference type="InterPro" id="IPR058330">
    <property type="entry name" value="DUF8017"/>
</dbReference>
<evidence type="ECO:0000313" key="3">
    <source>
        <dbReference type="EMBL" id="NEB72637.1"/>
    </source>
</evidence>
<gene>
    <name evidence="3" type="ORF">G3I39_37025</name>
</gene>
<dbReference type="Pfam" id="PF26056">
    <property type="entry name" value="DUF8017"/>
    <property type="match status" value="1"/>
</dbReference>
<comment type="caution">
    <text evidence="3">The sequence shown here is derived from an EMBL/GenBank/DDBJ whole genome shotgun (WGS) entry which is preliminary data.</text>
</comment>
<protein>
    <recommendedName>
        <fullName evidence="2">DUF8017 domain-containing protein</fullName>
    </recommendedName>
</protein>
<accession>A0A6N9VJX1</accession>
<evidence type="ECO:0000256" key="1">
    <source>
        <dbReference type="SAM" id="MobiDB-lite"/>
    </source>
</evidence>
<name>A0A6N9VJX1_STRMI</name>
<feature type="non-terminal residue" evidence="3">
    <location>
        <position position="1"/>
    </location>
</feature>
<feature type="compositionally biased region" description="Basic and acidic residues" evidence="1">
    <location>
        <begin position="18"/>
        <end position="27"/>
    </location>
</feature>
<organism evidence="3 4">
    <name type="scientific">Streptomyces microflavus</name>
    <name type="common">Streptomyces lipmanii</name>
    <dbReference type="NCBI Taxonomy" id="1919"/>
    <lineage>
        <taxon>Bacteria</taxon>
        <taxon>Bacillati</taxon>
        <taxon>Actinomycetota</taxon>
        <taxon>Actinomycetes</taxon>
        <taxon>Kitasatosporales</taxon>
        <taxon>Streptomycetaceae</taxon>
        <taxon>Streptomyces</taxon>
    </lineage>
</organism>